<reference evidence="2 3" key="1">
    <citation type="journal article" date="2016" name="Nat. Commun.">
        <title>Thousands of microbial genomes shed light on interconnected biogeochemical processes in an aquifer system.</title>
        <authorList>
            <person name="Anantharaman K."/>
            <person name="Brown C.T."/>
            <person name="Hug L.A."/>
            <person name="Sharon I."/>
            <person name="Castelle C.J."/>
            <person name="Probst A.J."/>
            <person name="Thomas B.C."/>
            <person name="Singh A."/>
            <person name="Wilkins M.J."/>
            <person name="Karaoz U."/>
            <person name="Brodie E.L."/>
            <person name="Williams K.H."/>
            <person name="Hubbard S.S."/>
            <person name="Banfield J.F."/>
        </authorList>
    </citation>
    <scope>NUCLEOTIDE SEQUENCE [LARGE SCALE GENOMIC DNA]</scope>
</reference>
<dbReference type="AlphaFoldDB" id="A0A1F6G7J3"/>
<proteinExistence type="inferred from homology"/>
<dbReference type="Pfam" id="PF01042">
    <property type="entry name" value="Ribonuc_L-PSP"/>
    <property type="match status" value="1"/>
</dbReference>
<dbReference type="PANTHER" id="PTHR11803:SF58">
    <property type="entry name" value="PROTEIN HMF1-RELATED"/>
    <property type="match status" value="1"/>
</dbReference>
<organism evidence="2 3">
    <name type="scientific">Candidatus Lambdaproteobacteria bacterium RIFOXYD2_FULL_50_16</name>
    <dbReference type="NCBI Taxonomy" id="1817772"/>
    <lineage>
        <taxon>Bacteria</taxon>
        <taxon>Pseudomonadati</taxon>
        <taxon>Pseudomonadota</taxon>
        <taxon>Candidatus Lambdaproteobacteria</taxon>
    </lineage>
</organism>
<evidence type="ECO:0000313" key="2">
    <source>
        <dbReference type="EMBL" id="OGG94067.1"/>
    </source>
</evidence>
<comment type="caution">
    <text evidence="2">The sequence shown here is derived from an EMBL/GenBank/DDBJ whole genome shotgun (WGS) entry which is preliminary data.</text>
</comment>
<dbReference type="NCBIfam" id="TIGR00004">
    <property type="entry name" value="Rid family detoxifying hydrolase"/>
    <property type="match status" value="1"/>
</dbReference>
<dbReference type="Proteomes" id="UP000178449">
    <property type="component" value="Unassembled WGS sequence"/>
</dbReference>
<dbReference type="GO" id="GO:0005829">
    <property type="term" value="C:cytosol"/>
    <property type="evidence" value="ECO:0007669"/>
    <property type="project" value="TreeGrafter"/>
</dbReference>
<dbReference type="STRING" id="1817772.A2527_09455"/>
<dbReference type="Gene3D" id="3.30.1330.40">
    <property type="entry name" value="RutC-like"/>
    <property type="match status" value="1"/>
</dbReference>
<comment type="similarity">
    <text evidence="1">Belongs to the RutC family.</text>
</comment>
<dbReference type="InterPro" id="IPR006175">
    <property type="entry name" value="YjgF/YER057c/UK114"/>
</dbReference>
<name>A0A1F6G7J3_9PROT</name>
<dbReference type="FunFam" id="3.30.1330.40:FF:000001">
    <property type="entry name" value="L-PSP family endoribonuclease"/>
    <property type="match status" value="1"/>
</dbReference>
<accession>A0A1F6G7J3</accession>
<dbReference type="CDD" id="cd00448">
    <property type="entry name" value="YjgF_YER057c_UK114_family"/>
    <property type="match status" value="1"/>
</dbReference>
<dbReference type="EMBL" id="MFNE01000043">
    <property type="protein sequence ID" value="OGG94067.1"/>
    <property type="molecule type" value="Genomic_DNA"/>
</dbReference>
<evidence type="ECO:0000313" key="3">
    <source>
        <dbReference type="Proteomes" id="UP000178449"/>
    </source>
</evidence>
<protein>
    <recommendedName>
        <fullName evidence="4">Reactive intermediate/imine deaminase</fullName>
    </recommendedName>
</protein>
<sequence>MIKVIQAEGAPLARGPYSHAIEAGGFLYTAGQIPIDPATGKLVGPDIHDQVRQVMTNLKGVLASAGANFNQVVKATVYLGDMGDFAAMNTIYAEFMGEHKPARACVEVHRLPLDCLVEIDLVAYLGA</sequence>
<dbReference type="InterPro" id="IPR035959">
    <property type="entry name" value="RutC-like_sf"/>
</dbReference>
<gene>
    <name evidence="2" type="ORF">A2527_09455</name>
</gene>
<dbReference type="InterPro" id="IPR006056">
    <property type="entry name" value="RidA"/>
</dbReference>
<dbReference type="GO" id="GO:0019239">
    <property type="term" value="F:deaminase activity"/>
    <property type="evidence" value="ECO:0007669"/>
    <property type="project" value="TreeGrafter"/>
</dbReference>
<dbReference type="SUPFAM" id="SSF55298">
    <property type="entry name" value="YjgF-like"/>
    <property type="match status" value="1"/>
</dbReference>
<dbReference type="PANTHER" id="PTHR11803">
    <property type="entry name" value="2-IMINOBUTANOATE/2-IMINOPROPANOATE DEAMINASE RIDA"/>
    <property type="match status" value="1"/>
</dbReference>
<evidence type="ECO:0000256" key="1">
    <source>
        <dbReference type="ARBA" id="ARBA00010552"/>
    </source>
</evidence>
<evidence type="ECO:0008006" key="4">
    <source>
        <dbReference type="Google" id="ProtNLM"/>
    </source>
</evidence>